<proteinExistence type="predicted"/>
<dbReference type="EMBL" id="BMXB01000008">
    <property type="protein sequence ID" value="GHA39599.1"/>
    <property type="molecule type" value="Genomic_DNA"/>
</dbReference>
<dbReference type="AlphaFoldDB" id="A0A918SHD0"/>
<comment type="caution">
    <text evidence="1">The sequence shown here is derived from an EMBL/GenBank/DDBJ whole genome shotgun (WGS) entry which is preliminary data.</text>
</comment>
<name>A0A918SHD0_9FLAO</name>
<gene>
    <name evidence="1" type="ORF">GCM10007103_21210</name>
</gene>
<sequence length="91" mass="10886">MLFFEKKEKFPSIIAGLNYNDFNEHFREILSNAQFEMLQNKLHVNSTQYCSFQRVQKLTKTINNGWIATYPDLKHEAIDSLFKYIKYNQDS</sequence>
<reference evidence="1" key="1">
    <citation type="journal article" date="2014" name="Int. J. Syst. Evol. Microbiol.">
        <title>Complete genome sequence of Corynebacterium casei LMG S-19264T (=DSM 44701T), isolated from a smear-ripened cheese.</title>
        <authorList>
            <consortium name="US DOE Joint Genome Institute (JGI-PGF)"/>
            <person name="Walter F."/>
            <person name="Albersmeier A."/>
            <person name="Kalinowski J."/>
            <person name="Ruckert C."/>
        </authorList>
    </citation>
    <scope>NUCLEOTIDE SEQUENCE</scope>
    <source>
        <strain evidence="1">KCTC 12719</strain>
    </source>
</reference>
<evidence type="ECO:0000313" key="1">
    <source>
        <dbReference type="EMBL" id="GHA39599.1"/>
    </source>
</evidence>
<evidence type="ECO:0000313" key="2">
    <source>
        <dbReference type="Proteomes" id="UP000610456"/>
    </source>
</evidence>
<accession>A0A918SHD0</accession>
<protein>
    <submittedName>
        <fullName evidence="1">Uncharacterized protein</fullName>
    </submittedName>
</protein>
<keyword evidence="2" id="KW-1185">Reference proteome</keyword>
<organism evidence="1 2">
    <name type="scientific">Salinimicrobium marinum</name>
    <dbReference type="NCBI Taxonomy" id="680283"/>
    <lineage>
        <taxon>Bacteria</taxon>
        <taxon>Pseudomonadati</taxon>
        <taxon>Bacteroidota</taxon>
        <taxon>Flavobacteriia</taxon>
        <taxon>Flavobacteriales</taxon>
        <taxon>Flavobacteriaceae</taxon>
        <taxon>Salinimicrobium</taxon>
    </lineage>
</organism>
<reference evidence="1" key="2">
    <citation type="submission" date="2020-09" db="EMBL/GenBank/DDBJ databases">
        <authorList>
            <person name="Sun Q."/>
            <person name="Kim S."/>
        </authorList>
    </citation>
    <scope>NUCLEOTIDE SEQUENCE</scope>
    <source>
        <strain evidence="1">KCTC 12719</strain>
    </source>
</reference>
<dbReference type="Proteomes" id="UP000610456">
    <property type="component" value="Unassembled WGS sequence"/>
</dbReference>